<dbReference type="AlphaFoldDB" id="A0AAD7CMI6"/>
<comment type="caution">
    <text evidence="1">The sequence shown here is derived from an EMBL/GenBank/DDBJ whole genome shotgun (WGS) entry which is preliminary data.</text>
</comment>
<keyword evidence="2" id="KW-1185">Reference proteome</keyword>
<sequence>MVSGSASSHVETQLNNDSDLEIVDAGAQIQGLYAAARNNVGSSHLKNRGTMIMSAAYDGAFNPNPKVRLLGKSKLAQDVDCKACKAGHCCASTTLHGPRIVAESLKKQTPTVIAHLSLRAQNTVRETPESCSSRAALIQALHSQLEVFDSAAQTSADSTSPLFVFHGEWHAYPQRDASPRILAGAVKNNIEAACGVEFQLQTSSARPASSSSPAPTLTNTGPVFACAHCAHHPCRRNHNTPPLVIYHADRAPPSKLKDSFHGHIRILAPTSLPCDLCASRPCRRDIGAIQIHTTAASASRTTAALRRMPLPRSCTSTHGISDLYIRSAAPRL</sequence>
<evidence type="ECO:0000313" key="2">
    <source>
        <dbReference type="Proteomes" id="UP001221757"/>
    </source>
</evidence>
<dbReference type="EMBL" id="JARKIE010000335">
    <property type="protein sequence ID" value="KAJ7653454.1"/>
    <property type="molecule type" value="Genomic_DNA"/>
</dbReference>
<accession>A0AAD7CMI6</accession>
<gene>
    <name evidence="1" type="ORF">B0H17DRAFT_1338422</name>
</gene>
<evidence type="ECO:0000313" key="1">
    <source>
        <dbReference type="EMBL" id="KAJ7653454.1"/>
    </source>
</evidence>
<name>A0AAD7CMI6_MYCRO</name>
<dbReference type="Proteomes" id="UP001221757">
    <property type="component" value="Unassembled WGS sequence"/>
</dbReference>
<organism evidence="1 2">
    <name type="scientific">Mycena rosella</name>
    <name type="common">Pink bonnet</name>
    <name type="synonym">Agaricus rosellus</name>
    <dbReference type="NCBI Taxonomy" id="1033263"/>
    <lineage>
        <taxon>Eukaryota</taxon>
        <taxon>Fungi</taxon>
        <taxon>Dikarya</taxon>
        <taxon>Basidiomycota</taxon>
        <taxon>Agaricomycotina</taxon>
        <taxon>Agaricomycetes</taxon>
        <taxon>Agaricomycetidae</taxon>
        <taxon>Agaricales</taxon>
        <taxon>Marasmiineae</taxon>
        <taxon>Mycenaceae</taxon>
        <taxon>Mycena</taxon>
    </lineage>
</organism>
<reference evidence="1" key="1">
    <citation type="submission" date="2023-03" db="EMBL/GenBank/DDBJ databases">
        <title>Massive genome expansion in bonnet fungi (Mycena s.s.) driven by repeated elements and novel gene families across ecological guilds.</title>
        <authorList>
            <consortium name="Lawrence Berkeley National Laboratory"/>
            <person name="Harder C.B."/>
            <person name="Miyauchi S."/>
            <person name="Viragh M."/>
            <person name="Kuo A."/>
            <person name="Thoen E."/>
            <person name="Andreopoulos B."/>
            <person name="Lu D."/>
            <person name="Skrede I."/>
            <person name="Drula E."/>
            <person name="Henrissat B."/>
            <person name="Morin E."/>
            <person name="Kohler A."/>
            <person name="Barry K."/>
            <person name="LaButti K."/>
            <person name="Morin E."/>
            <person name="Salamov A."/>
            <person name="Lipzen A."/>
            <person name="Mereny Z."/>
            <person name="Hegedus B."/>
            <person name="Baldrian P."/>
            <person name="Stursova M."/>
            <person name="Weitz H."/>
            <person name="Taylor A."/>
            <person name="Grigoriev I.V."/>
            <person name="Nagy L.G."/>
            <person name="Martin F."/>
            <person name="Kauserud H."/>
        </authorList>
    </citation>
    <scope>NUCLEOTIDE SEQUENCE</scope>
    <source>
        <strain evidence="1">CBHHK067</strain>
    </source>
</reference>
<proteinExistence type="predicted"/>
<protein>
    <submittedName>
        <fullName evidence="1">Uncharacterized protein</fullName>
    </submittedName>
</protein>